<feature type="non-terminal residue" evidence="3">
    <location>
        <position position="1"/>
    </location>
</feature>
<dbReference type="RefSeq" id="WP_182575100.1">
    <property type="nucleotide sequence ID" value="NZ_JACJHY010000020.1"/>
</dbReference>
<feature type="domain" description="Aldehyde dehydrogenase" evidence="2">
    <location>
        <begin position="1"/>
        <end position="189"/>
    </location>
</feature>
<dbReference type="Proteomes" id="UP000587524">
    <property type="component" value="Unassembled WGS sequence"/>
</dbReference>
<proteinExistence type="predicted"/>
<reference evidence="3 4" key="1">
    <citation type="submission" date="2020-08" db="EMBL/GenBank/DDBJ databases">
        <title>Genomic Encyclopedia of Type Strains, Phase IV (KMG-IV): sequencing the most valuable type-strain genomes for metagenomic binning, comparative biology and taxonomic classification.</title>
        <authorList>
            <person name="Goeker M."/>
        </authorList>
    </citation>
    <scope>NUCLEOTIDE SEQUENCE [LARGE SCALE GENOMIC DNA]</scope>
    <source>
        <strain evidence="3 4">DSM 17455</strain>
    </source>
</reference>
<dbReference type="Gene3D" id="3.40.605.10">
    <property type="entry name" value="Aldehyde Dehydrogenase, Chain A, domain 1"/>
    <property type="match status" value="1"/>
</dbReference>
<organism evidence="3 4">
    <name type="scientific">Aminobacter ciceronei</name>
    <dbReference type="NCBI Taxonomy" id="150723"/>
    <lineage>
        <taxon>Bacteria</taxon>
        <taxon>Pseudomonadati</taxon>
        <taxon>Pseudomonadota</taxon>
        <taxon>Alphaproteobacteria</taxon>
        <taxon>Hyphomicrobiales</taxon>
        <taxon>Phyllobacteriaceae</taxon>
        <taxon>Aminobacter</taxon>
    </lineage>
</organism>
<keyword evidence="4" id="KW-1185">Reference proteome</keyword>
<dbReference type="SUPFAM" id="SSF53720">
    <property type="entry name" value="ALDH-like"/>
    <property type="match status" value="1"/>
</dbReference>
<name>A0ABR6CAB5_9HYPH</name>
<dbReference type="EMBL" id="JACJHZ010000020">
    <property type="protein sequence ID" value="MBA9021964.1"/>
    <property type="molecule type" value="Genomic_DNA"/>
</dbReference>
<evidence type="ECO:0000313" key="3">
    <source>
        <dbReference type="EMBL" id="MBA9021964.1"/>
    </source>
</evidence>
<sequence length="222" mass="23787">WPEATAYNRAQVLYYLAENLSGRTEEFATRIAELTGAAHKAAKSEVEASIERLFYYAGMADKFEGRVHQPPARTVTLALHEPVGVIGIVAPDEAPLLGLISLLAPALAMGNTTVVVPSAAAPLVATDLYQVLEYSDVPAGAINIVTGHTAELTAVLAKHDDVDGLWVVAEAEICAKAEAESTGNLKRVWTGHGRSLDWPTAQGEAFLRRAVEIKNVWVPYGD</sequence>
<dbReference type="InterPro" id="IPR016162">
    <property type="entry name" value="Ald_DH_N"/>
</dbReference>
<gene>
    <name evidence="3" type="ORF">HNQ97_003974</name>
</gene>
<dbReference type="InterPro" id="IPR015590">
    <property type="entry name" value="Aldehyde_DH_dom"/>
</dbReference>
<dbReference type="Pfam" id="PF00171">
    <property type="entry name" value="Aldedh"/>
    <property type="match status" value="1"/>
</dbReference>
<protein>
    <submittedName>
        <fullName evidence="3">Acyl-CoA reductase-like NAD-dependent aldehyde dehydrogenase</fullName>
    </submittedName>
</protein>
<evidence type="ECO:0000256" key="1">
    <source>
        <dbReference type="ARBA" id="ARBA00023002"/>
    </source>
</evidence>
<dbReference type="InterPro" id="IPR016161">
    <property type="entry name" value="Ald_DH/histidinol_DH"/>
</dbReference>
<dbReference type="PANTHER" id="PTHR11699">
    <property type="entry name" value="ALDEHYDE DEHYDROGENASE-RELATED"/>
    <property type="match status" value="1"/>
</dbReference>
<keyword evidence="1" id="KW-0560">Oxidoreductase</keyword>
<comment type="caution">
    <text evidence="3">The sequence shown here is derived from an EMBL/GenBank/DDBJ whole genome shotgun (WGS) entry which is preliminary data.</text>
</comment>
<evidence type="ECO:0000259" key="2">
    <source>
        <dbReference type="Pfam" id="PF00171"/>
    </source>
</evidence>
<evidence type="ECO:0000313" key="4">
    <source>
        <dbReference type="Proteomes" id="UP000587524"/>
    </source>
</evidence>
<accession>A0ABR6CAB5</accession>